<dbReference type="AlphaFoldDB" id="A0A1F5ITW9"/>
<protein>
    <submittedName>
        <fullName evidence="1">Uncharacterized protein</fullName>
    </submittedName>
</protein>
<reference evidence="1 2" key="1">
    <citation type="journal article" date="2016" name="Nat. Commun.">
        <title>Thousands of microbial genomes shed light on interconnected biogeochemical processes in an aquifer system.</title>
        <authorList>
            <person name="Anantharaman K."/>
            <person name="Brown C.T."/>
            <person name="Hug L.A."/>
            <person name="Sharon I."/>
            <person name="Castelle C.J."/>
            <person name="Probst A.J."/>
            <person name="Thomas B.C."/>
            <person name="Singh A."/>
            <person name="Wilkins M.J."/>
            <person name="Karaoz U."/>
            <person name="Brodie E.L."/>
            <person name="Williams K.H."/>
            <person name="Hubbard S.S."/>
            <person name="Banfield J.F."/>
        </authorList>
    </citation>
    <scope>NUCLEOTIDE SEQUENCE [LARGE SCALE GENOMIC DNA]</scope>
</reference>
<dbReference type="EMBL" id="MFCR01000001">
    <property type="protein sequence ID" value="OGE19803.1"/>
    <property type="molecule type" value="Genomic_DNA"/>
</dbReference>
<sequence length="152" mass="16448">MGLDAIECKPTYRPATPQTINELRLVLELRQRIDSLLGGGSIRSFDLTGKKLPGVVGIQLFESKRWPTPTGTAALLGKIDANYFVGVGNMCLTLHGTYPMVDKIDPEGLFNLKGLNCSVTMKATEGSLNPRVARLEFGIFLVDRISLAVGLG</sequence>
<accession>A0A1F5ITW9</accession>
<gene>
    <name evidence="1" type="ORF">A2871_02355</name>
</gene>
<proteinExistence type="predicted"/>
<dbReference type="Proteomes" id="UP000176336">
    <property type="component" value="Unassembled WGS sequence"/>
</dbReference>
<name>A0A1F5ITW9_9BACT</name>
<organism evidence="1 2">
    <name type="scientific">Candidatus Daviesbacteria bacterium RIFCSPHIGHO2_01_FULL_41_23</name>
    <dbReference type="NCBI Taxonomy" id="1797764"/>
    <lineage>
        <taxon>Bacteria</taxon>
        <taxon>Candidatus Daviesiibacteriota</taxon>
    </lineage>
</organism>
<evidence type="ECO:0000313" key="2">
    <source>
        <dbReference type="Proteomes" id="UP000176336"/>
    </source>
</evidence>
<evidence type="ECO:0000313" key="1">
    <source>
        <dbReference type="EMBL" id="OGE19803.1"/>
    </source>
</evidence>
<comment type="caution">
    <text evidence="1">The sequence shown here is derived from an EMBL/GenBank/DDBJ whole genome shotgun (WGS) entry which is preliminary data.</text>
</comment>